<keyword evidence="1" id="KW-0812">Transmembrane</keyword>
<keyword evidence="1" id="KW-0472">Membrane</keyword>
<evidence type="ECO:0000256" key="1">
    <source>
        <dbReference type="SAM" id="Phobius"/>
    </source>
</evidence>
<feature type="transmembrane region" description="Helical" evidence="1">
    <location>
        <begin position="67"/>
        <end position="86"/>
    </location>
</feature>
<evidence type="ECO:0000313" key="2">
    <source>
        <dbReference type="EMBL" id="KKC39228.1"/>
    </source>
</evidence>
<feature type="transmembrane region" description="Helical" evidence="1">
    <location>
        <begin position="125"/>
        <end position="148"/>
    </location>
</feature>
<evidence type="ECO:0000313" key="3">
    <source>
        <dbReference type="Proteomes" id="UP000033411"/>
    </source>
</evidence>
<proteinExistence type="predicted"/>
<keyword evidence="3" id="KW-1185">Reference proteome</keyword>
<dbReference type="STRING" id="1293439.WH87_03065"/>
<feature type="transmembrane region" description="Helical" evidence="1">
    <location>
        <begin position="7"/>
        <end position="29"/>
    </location>
</feature>
<dbReference type="AlphaFoldDB" id="A0A0F5QEU9"/>
<accession>A0A0F5QEU9</accession>
<protein>
    <recommendedName>
        <fullName evidence="4">DUF998 domain-containing protein</fullName>
    </recommendedName>
</protein>
<keyword evidence="1" id="KW-1133">Transmembrane helix</keyword>
<dbReference type="OrthoDB" id="5191116at2"/>
<dbReference type="InterPro" id="IPR009339">
    <property type="entry name" value="DUF998"/>
</dbReference>
<sequence length="212" mass="22757">MTSQIRLGAIFWLLTIEFFLAQFIAQAAWPAYSMALDDISLLGVTTCGSYFNPAPGGTELVCSPLSLVFNTGIVLNGALVVLGIWFTRTLWPQGKLTVSALWLLALGGAGSMLVGIFPLNAVLPLHMLGATLSLGIACFGFFLLGAVLWRTHRPFALYTIATGAIALVAFLLYVAGIYPFGRGTIERVAAWPHTIWYIVTGFLILSGDLTAK</sequence>
<dbReference type="Proteomes" id="UP000033411">
    <property type="component" value="Unassembled WGS sequence"/>
</dbReference>
<comment type="caution">
    <text evidence="2">The sequence shown here is derived from an EMBL/GenBank/DDBJ whole genome shotgun (WGS) entry which is preliminary data.</text>
</comment>
<dbReference type="RefSeq" id="WP_046138543.1">
    <property type="nucleotide sequence ID" value="NZ_LANJ01000011.1"/>
</dbReference>
<reference evidence="2 3" key="1">
    <citation type="submission" date="2015-03" db="EMBL/GenBank/DDBJ databases">
        <authorList>
            <person name="Lepp D."/>
            <person name="Hassan Y.I."/>
            <person name="Li X.-Z."/>
            <person name="Zhou T."/>
        </authorList>
    </citation>
    <scope>NUCLEOTIDE SEQUENCE [LARGE SCALE GENOMIC DNA]</scope>
    <source>
        <strain evidence="2 3">E84</strain>
    </source>
</reference>
<dbReference type="PATRIC" id="fig|1293439.3.peg.168"/>
<dbReference type="EMBL" id="LANJ01000011">
    <property type="protein sequence ID" value="KKC39228.1"/>
    <property type="molecule type" value="Genomic_DNA"/>
</dbReference>
<feature type="transmembrane region" description="Helical" evidence="1">
    <location>
        <begin position="190"/>
        <end position="211"/>
    </location>
</feature>
<feature type="transmembrane region" description="Helical" evidence="1">
    <location>
        <begin position="98"/>
        <end position="119"/>
    </location>
</feature>
<organism evidence="2 3">
    <name type="scientific">Devosia epidermidihirudinis</name>
    <dbReference type="NCBI Taxonomy" id="1293439"/>
    <lineage>
        <taxon>Bacteria</taxon>
        <taxon>Pseudomonadati</taxon>
        <taxon>Pseudomonadota</taxon>
        <taxon>Alphaproteobacteria</taxon>
        <taxon>Hyphomicrobiales</taxon>
        <taxon>Devosiaceae</taxon>
        <taxon>Devosia</taxon>
    </lineage>
</organism>
<dbReference type="Pfam" id="PF06197">
    <property type="entry name" value="DUF998"/>
    <property type="match status" value="1"/>
</dbReference>
<feature type="transmembrane region" description="Helical" evidence="1">
    <location>
        <begin position="155"/>
        <end position="178"/>
    </location>
</feature>
<gene>
    <name evidence="2" type="ORF">WH87_03065</name>
</gene>
<evidence type="ECO:0008006" key="4">
    <source>
        <dbReference type="Google" id="ProtNLM"/>
    </source>
</evidence>
<name>A0A0F5QEU9_9HYPH</name>